<accession>A0A8C5KX72</accession>
<evidence type="ECO:0000256" key="2">
    <source>
        <dbReference type="ARBA" id="ARBA00022744"/>
    </source>
</evidence>
<keyword evidence="5" id="KW-1185">Reference proteome</keyword>
<dbReference type="GO" id="GO:0045095">
    <property type="term" value="C:keratin filament"/>
    <property type="evidence" value="ECO:0007669"/>
    <property type="project" value="UniProtKB-UniRule"/>
</dbReference>
<dbReference type="Proteomes" id="UP000694385">
    <property type="component" value="Unassembled WGS sequence"/>
</dbReference>
<dbReference type="OMA" id="NWYRPAY"/>
<name>A0A8C5KX72_JACJA</name>
<organism evidence="4 5">
    <name type="scientific">Jaculus jaculus</name>
    <name type="common">Lesser Egyptian jerboa</name>
    <dbReference type="NCBI Taxonomy" id="51337"/>
    <lineage>
        <taxon>Eukaryota</taxon>
        <taxon>Metazoa</taxon>
        <taxon>Chordata</taxon>
        <taxon>Craniata</taxon>
        <taxon>Vertebrata</taxon>
        <taxon>Euteleostomi</taxon>
        <taxon>Mammalia</taxon>
        <taxon>Eutheria</taxon>
        <taxon>Euarchontoglires</taxon>
        <taxon>Glires</taxon>
        <taxon>Rodentia</taxon>
        <taxon>Myomorpha</taxon>
        <taxon>Dipodoidea</taxon>
        <taxon>Dipodidae</taxon>
        <taxon>Dipodinae</taxon>
        <taxon>Jaculus</taxon>
    </lineage>
</organism>
<evidence type="ECO:0000256" key="3">
    <source>
        <dbReference type="RuleBase" id="RU369044"/>
    </source>
</evidence>
<dbReference type="Ensembl" id="ENSJJAT00000020820.1">
    <property type="protein sequence ID" value="ENSJJAP00000014324.1"/>
    <property type="gene ID" value="ENSJJAG00000016810.1"/>
</dbReference>
<dbReference type="Pfam" id="PF05287">
    <property type="entry name" value="PMG"/>
    <property type="match status" value="1"/>
</dbReference>
<dbReference type="AlphaFoldDB" id="A0A8C5KX72"/>
<sequence length="61" mass="6715">PCQGSFSGSLGFGSKGFQSFGCSYPSLSFGSRGFQSLNYRTNWYRPAYFSSKSCQSVSYQP</sequence>
<evidence type="ECO:0000313" key="5">
    <source>
        <dbReference type="Proteomes" id="UP000694385"/>
    </source>
</evidence>
<dbReference type="GeneTree" id="ENSGT00900000142979"/>
<comment type="subunit">
    <text evidence="3">Interacts with hair keratins.</text>
</comment>
<dbReference type="InterPro" id="IPR007951">
    <property type="entry name" value="KRTAP_PMG"/>
</dbReference>
<gene>
    <name evidence="4" type="primary">LOC101615422</name>
</gene>
<keyword evidence="2 3" id="KW-0416">Keratin</keyword>
<dbReference type="GO" id="GO:0005829">
    <property type="term" value="C:cytosol"/>
    <property type="evidence" value="ECO:0007669"/>
    <property type="project" value="UniProtKB-ARBA"/>
</dbReference>
<reference evidence="4" key="1">
    <citation type="submission" date="2025-08" db="UniProtKB">
        <authorList>
            <consortium name="Ensembl"/>
        </authorList>
    </citation>
    <scope>IDENTIFICATION</scope>
</reference>
<comment type="function">
    <text evidence="1 3">In the hair cortex, hair keratin intermediate filaments are embedded in an interfilamentous matrix, consisting of hair keratin-associated proteins (KRTAP), which are essential for the formation of a rigid and resistant hair shaft through their extensive disulfide bond cross-linking with abundant cysteine residues of hair keratins. The matrix proteins include the high-sulfur and high-glycine-tyrosine keratins.</text>
</comment>
<evidence type="ECO:0000313" key="4">
    <source>
        <dbReference type="Ensembl" id="ENSJJAP00000014324.1"/>
    </source>
</evidence>
<comment type="similarity">
    <text evidence="3">Belongs to the PMG family.</text>
</comment>
<proteinExistence type="inferred from homology"/>
<reference evidence="4" key="2">
    <citation type="submission" date="2025-09" db="UniProtKB">
        <authorList>
            <consortium name="Ensembl"/>
        </authorList>
    </citation>
    <scope>IDENTIFICATION</scope>
</reference>
<evidence type="ECO:0000256" key="1">
    <source>
        <dbReference type="ARBA" id="ARBA00003327"/>
    </source>
</evidence>
<protein>
    <recommendedName>
        <fullName evidence="3">Keratin-associated protein</fullName>
    </recommendedName>
</protein>